<comment type="similarity">
    <text evidence="1 8 9">Belongs to the class-I aminoacyl-tRNA synthetase family.</text>
</comment>
<dbReference type="InterPro" id="IPR001412">
    <property type="entry name" value="aa-tRNA-synth_I_CS"/>
</dbReference>
<dbReference type="InterPro" id="IPR002306">
    <property type="entry name" value="Trp-tRNA-ligase"/>
</dbReference>
<evidence type="ECO:0000256" key="10">
    <source>
        <dbReference type="SAM" id="MobiDB-lite"/>
    </source>
</evidence>
<feature type="binding site" evidence="8">
    <location>
        <position position="285"/>
    </location>
    <ligand>
        <name>ATP</name>
        <dbReference type="ChEBI" id="CHEBI:30616"/>
    </ligand>
</feature>
<dbReference type="GO" id="GO:0004830">
    <property type="term" value="F:tryptophan-tRNA ligase activity"/>
    <property type="evidence" value="ECO:0007669"/>
    <property type="project" value="UniProtKB-UniRule"/>
</dbReference>
<dbReference type="AlphaFoldDB" id="I3WYD3"/>
<dbReference type="STRING" id="1185652.USDA257_c00350"/>
<dbReference type="eggNOG" id="COG0180">
    <property type="taxonomic scope" value="Bacteria"/>
</dbReference>
<dbReference type="KEGG" id="sfd:USDA257_c00350"/>
<gene>
    <name evidence="8 11" type="primary">trpS</name>
    <name evidence="11" type="ORF">USDA257_c00350</name>
</gene>
<feature type="short sequence motif" description="'HIGH' region" evidence="8">
    <location>
        <begin position="91"/>
        <end position="99"/>
    </location>
</feature>
<evidence type="ECO:0000256" key="4">
    <source>
        <dbReference type="ARBA" id="ARBA00022840"/>
    </source>
</evidence>
<feature type="binding site" evidence="8">
    <location>
        <begin position="294"/>
        <end position="298"/>
    </location>
    <ligand>
        <name>ATP</name>
        <dbReference type="ChEBI" id="CHEBI:30616"/>
    </ligand>
</feature>
<evidence type="ECO:0000256" key="1">
    <source>
        <dbReference type="ARBA" id="ARBA00005594"/>
    </source>
</evidence>
<reference evidence="11 12" key="1">
    <citation type="journal article" date="2012" name="J. Bacteriol.">
        <title>Complete genome sequence of the broad-host-range strain Sinorhizobium fredii USDA257.</title>
        <authorList>
            <person name="Schuldes J."/>
            <person name="Rodriguez Orbegoso M."/>
            <person name="Schmeisser C."/>
            <person name="Krishnan H.B."/>
            <person name="Daniel R."/>
            <person name="Streit W.R."/>
        </authorList>
    </citation>
    <scope>NUCLEOTIDE SEQUENCE [LARGE SCALE GENOMIC DNA]</scope>
    <source>
        <strain evidence="11 12">USDA 257</strain>
    </source>
</reference>
<dbReference type="GO" id="GO:0005829">
    <property type="term" value="C:cytosol"/>
    <property type="evidence" value="ECO:0007669"/>
    <property type="project" value="TreeGrafter"/>
</dbReference>
<keyword evidence="6 8" id="KW-0030">Aminoacyl-tRNA synthetase</keyword>
<feature type="binding site" evidence="8">
    <location>
        <begin position="90"/>
        <end position="92"/>
    </location>
    <ligand>
        <name>ATP</name>
        <dbReference type="ChEBI" id="CHEBI:30616"/>
    </ligand>
</feature>
<evidence type="ECO:0000256" key="5">
    <source>
        <dbReference type="ARBA" id="ARBA00022917"/>
    </source>
</evidence>
<dbReference type="NCBIfam" id="TIGR00233">
    <property type="entry name" value="trpS"/>
    <property type="match status" value="1"/>
</dbReference>
<dbReference type="SUPFAM" id="SSF52374">
    <property type="entry name" value="Nucleotidylyl transferase"/>
    <property type="match status" value="1"/>
</dbReference>
<comment type="subunit">
    <text evidence="8">Homodimer.</text>
</comment>
<evidence type="ECO:0000256" key="2">
    <source>
        <dbReference type="ARBA" id="ARBA00022598"/>
    </source>
</evidence>
<comment type="subcellular location">
    <subcellularLocation>
        <location evidence="8">Cytoplasm</location>
    </subcellularLocation>
</comment>
<dbReference type="CDD" id="cd00806">
    <property type="entry name" value="TrpRS_core"/>
    <property type="match status" value="1"/>
</dbReference>
<evidence type="ECO:0000256" key="8">
    <source>
        <dbReference type="HAMAP-Rule" id="MF_00140"/>
    </source>
</evidence>
<feature type="compositionally biased region" description="Polar residues" evidence="10">
    <location>
        <begin position="1"/>
        <end position="10"/>
    </location>
</feature>
<dbReference type="EMBL" id="CP003563">
    <property type="protein sequence ID" value="AFL48639.1"/>
    <property type="molecule type" value="Genomic_DNA"/>
</dbReference>
<dbReference type="GO" id="GO:0006436">
    <property type="term" value="P:tryptophanyl-tRNA aminoacylation"/>
    <property type="evidence" value="ECO:0007669"/>
    <property type="project" value="UniProtKB-UniRule"/>
</dbReference>
<comment type="catalytic activity">
    <reaction evidence="7 8">
        <text>tRNA(Trp) + L-tryptophan + ATP = L-tryptophyl-tRNA(Trp) + AMP + diphosphate + H(+)</text>
        <dbReference type="Rhea" id="RHEA:24080"/>
        <dbReference type="Rhea" id="RHEA-COMP:9671"/>
        <dbReference type="Rhea" id="RHEA-COMP:9705"/>
        <dbReference type="ChEBI" id="CHEBI:15378"/>
        <dbReference type="ChEBI" id="CHEBI:30616"/>
        <dbReference type="ChEBI" id="CHEBI:33019"/>
        <dbReference type="ChEBI" id="CHEBI:57912"/>
        <dbReference type="ChEBI" id="CHEBI:78442"/>
        <dbReference type="ChEBI" id="CHEBI:78535"/>
        <dbReference type="ChEBI" id="CHEBI:456215"/>
        <dbReference type="EC" id="6.1.1.2"/>
    </reaction>
</comment>
<keyword evidence="3 8" id="KW-0547">Nucleotide-binding</keyword>
<dbReference type="PANTHER" id="PTHR43766">
    <property type="entry name" value="TRYPTOPHAN--TRNA LIGASE, MITOCHONDRIAL"/>
    <property type="match status" value="1"/>
</dbReference>
<dbReference type="PATRIC" id="fig|1185652.3.peg.36"/>
<dbReference type="InterPro" id="IPR024109">
    <property type="entry name" value="Trp-tRNA-ligase_bac-type"/>
</dbReference>
<dbReference type="InterPro" id="IPR014729">
    <property type="entry name" value="Rossmann-like_a/b/a_fold"/>
</dbReference>
<organism evidence="11 12">
    <name type="scientific">Sinorhizobium fredii (strain USDA 257)</name>
    <dbReference type="NCBI Taxonomy" id="1185652"/>
    <lineage>
        <taxon>Bacteria</taxon>
        <taxon>Pseudomonadati</taxon>
        <taxon>Pseudomonadota</taxon>
        <taxon>Alphaproteobacteria</taxon>
        <taxon>Hyphomicrobiales</taxon>
        <taxon>Rhizobiaceae</taxon>
        <taxon>Sinorhizobium/Ensifer group</taxon>
        <taxon>Sinorhizobium</taxon>
    </lineage>
</organism>
<dbReference type="Gene3D" id="3.40.50.620">
    <property type="entry name" value="HUPs"/>
    <property type="match status" value="1"/>
</dbReference>
<feature type="region of interest" description="Disordered" evidence="10">
    <location>
        <begin position="1"/>
        <end position="37"/>
    </location>
</feature>
<proteinExistence type="inferred from homology"/>
<protein>
    <recommendedName>
        <fullName evidence="8">Tryptophan--tRNA ligase</fullName>
        <ecNumber evidence="8">6.1.1.2</ecNumber>
    </recommendedName>
    <alternativeName>
        <fullName evidence="8">Tryptophanyl-tRNA synthetase</fullName>
        <shortName evidence="8">TrpRS</shortName>
    </alternativeName>
</protein>
<dbReference type="InterPro" id="IPR002305">
    <property type="entry name" value="aa-tRNA-synth_Ic"/>
</dbReference>
<dbReference type="HOGENOM" id="CLU_029244_1_4_5"/>
<dbReference type="HAMAP" id="MF_00140_B">
    <property type="entry name" value="Trp_tRNA_synth_B"/>
    <property type="match status" value="1"/>
</dbReference>
<name>I3WYD3_SINF2</name>
<accession>I3WYD3</accession>
<evidence type="ECO:0000256" key="3">
    <source>
        <dbReference type="ARBA" id="ARBA00022741"/>
    </source>
</evidence>
<dbReference type="GO" id="GO:0005524">
    <property type="term" value="F:ATP binding"/>
    <property type="evidence" value="ECO:0007669"/>
    <property type="project" value="UniProtKB-UniRule"/>
</dbReference>
<feature type="binding site" evidence="8">
    <location>
        <begin position="226"/>
        <end position="228"/>
    </location>
    <ligand>
        <name>ATP</name>
        <dbReference type="ChEBI" id="CHEBI:30616"/>
    </ligand>
</feature>
<feature type="binding site" evidence="8">
    <location>
        <position position="214"/>
    </location>
    <ligand>
        <name>L-tryptophan</name>
        <dbReference type="ChEBI" id="CHEBI:57912"/>
    </ligand>
</feature>
<evidence type="ECO:0000256" key="9">
    <source>
        <dbReference type="RuleBase" id="RU363036"/>
    </source>
</evidence>
<dbReference type="PANTHER" id="PTHR43766:SF1">
    <property type="entry name" value="TRYPTOPHAN--TRNA LIGASE, MITOCHONDRIAL"/>
    <property type="match status" value="1"/>
</dbReference>
<dbReference type="Proteomes" id="UP000006180">
    <property type="component" value="Chromosome"/>
</dbReference>
<dbReference type="Gene3D" id="1.10.240.10">
    <property type="entry name" value="Tyrosyl-Transfer RNA Synthetase"/>
    <property type="match status" value="1"/>
</dbReference>
<keyword evidence="8" id="KW-0963">Cytoplasm</keyword>
<keyword evidence="4 8" id="KW-0067">ATP-binding</keyword>
<comment type="function">
    <text evidence="8">Catalyzes the attachment of tryptophan to tRNA(Trp).</text>
</comment>
<dbReference type="InterPro" id="IPR050203">
    <property type="entry name" value="Trp-tRNA_synthetase"/>
</dbReference>
<dbReference type="PRINTS" id="PR01039">
    <property type="entry name" value="TRNASYNTHTRP"/>
</dbReference>
<dbReference type="EC" id="6.1.1.2" evidence="8"/>
<evidence type="ECO:0000313" key="11">
    <source>
        <dbReference type="EMBL" id="AFL48639.1"/>
    </source>
</evidence>
<keyword evidence="2 8" id="KW-0436">Ligase</keyword>
<feature type="short sequence motif" description="'KMSKS' region" evidence="8">
    <location>
        <begin position="294"/>
        <end position="298"/>
    </location>
</feature>
<evidence type="ECO:0000256" key="7">
    <source>
        <dbReference type="ARBA" id="ARBA00049929"/>
    </source>
</evidence>
<keyword evidence="5 8" id="KW-0648">Protein biosynthesis</keyword>
<feature type="binding site" evidence="8">
    <location>
        <begin position="98"/>
        <end position="99"/>
    </location>
    <ligand>
        <name>ATP</name>
        <dbReference type="ChEBI" id="CHEBI:30616"/>
    </ligand>
</feature>
<dbReference type="PROSITE" id="PS00178">
    <property type="entry name" value="AA_TRNA_LIGASE_I"/>
    <property type="match status" value="1"/>
</dbReference>
<sequence length="431" mass="47771">MISPATTPPCSRSASKSSRRRAMKPTEPWPSSPIRSAIAGTSCNPPDRCVPLDCIWPAVHKRGDINWWALHKPDGDDMNEFKPLVFSGVQPTGNLHLGNYLGAIRKFVALQENNDCIYCVVDLHSITAQLVHEDLPGQIRSIAAAFVASGIDPEKHIVFNQSAVPQHAELAWIFNCVARIGWMNRMTQFKDKAGKDRENASLGLLAYPSLMAADILVYRATHVPVGDDQKQHLELTRDIAQKFNIDFMEHIRRGGYGVDIVVGEEPIHAYFPPVEPLIGGPAPRVMSLRDGTKKMSKSDPSDLSRINLMDDQEMIARKIRKAKTDPDALPSEVEGLKGRPEAENLVGIYAALSDRSKDEILAEFGGQQFSVFKPALIDLAVDVLSPITGEMRRLMDDTAHIDAILRDGGERARARAEKTMREVREIIGFLQ</sequence>
<dbReference type="Pfam" id="PF00579">
    <property type="entry name" value="tRNA-synt_1b"/>
    <property type="match status" value="1"/>
</dbReference>
<evidence type="ECO:0000256" key="6">
    <source>
        <dbReference type="ARBA" id="ARBA00023146"/>
    </source>
</evidence>
<evidence type="ECO:0000313" key="12">
    <source>
        <dbReference type="Proteomes" id="UP000006180"/>
    </source>
</evidence>